<gene>
    <name evidence="4" type="ORF">H9841_00495</name>
</gene>
<comment type="caution">
    <text evidence="4">The sequence shown here is derived from an EMBL/GenBank/DDBJ whole genome shotgun (WGS) entry which is preliminary data.</text>
</comment>
<dbReference type="Proteomes" id="UP000823868">
    <property type="component" value="Unassembled WGS sequence"/>
</dbReference>
<evidence type="ECO:0000313" key="4">
    <source>
        <dbReference type="EMBL" id="HIY20365.1"/>
    </source>
</evidence>
<comment type="similarity">
    <text evidence="1">Belongs to the peptidase C59 family.</text>
</comment>
<sequence length="361" mass="40519">MEQSELYGLGGGCSALAWSTRDGKHLWGRNYDFDRLAEGSQVTFLPHGRDYFTLVAAEKENTDPKVRCTARYASVGMGLLLRPTPVLYEGLNERGLMGGQLYYRTFAHYPDQCREGTQPIQPPFLVYHLLSQCATVEEVVRCLEKEATLVSIPMLGTVPPLHWSFQDGTGESIVVEPDRDGLHIYRNTLGVMTNSPGYPWHRQNLLNYAGVRDLDYDGLELGGVHLEQCFSGSGAQGLPGDWSSPSRFVRLAFLKQYAVPGANEAEGVSRMLHLLQSAAFPLGMVRVSHQSPVTELDTKVEPYDYTVYTSISCAQSRRFYWTTYENQRVRYLALDALLERREPIQIPLGQAEDFCCMTPAE</sequence>
<name>A0A9D1Y6D5_9FIRM</name>
<dbReference type="SUPFAM" id="SSF56235">
    <property type="entry name" value="N-terminal nucleophile aminohydrolases (Ntn hydrolases)"/>
    <property type="match status" value="1"/>
</dbReference>
<protein>
    <submittedName>
        <fullName evidence="4">Choloylglycine hydrolase family protein</fullName>
    </submittedName>
</protein>
<dbReference type="PANTHER" id="PTHR35527">
    <property type="entry name" value="CHOLOYLGLYCINE HYDROLASE"/>
    <property type="match status" value="1"/>
</dbReference>
<evidence type="ECO:0000256" key="1">
    <source>
        <dbReference type="ARBA" id="ARBA00006625"/>
    </source>
</evidence>
<dbReference type="EMBL" id="DXDX01000009">
    <property type="protein sequence ID" value="HIY20365.1"/>
    <property type="molecule type" value="Genomic_DNA"/>
</dbReference>
<dbReference type="InterPro" id="IPR029132">
    <property type="entry name" value="CBAH/NAAA_C"/>
</dbReference>
<reference evidence="4" key="1">
    <citation type="journal article" date="2021" name="PeerJ">
        <title>Extensive microbial diversity within the chicken gut microbiome revealed by metagenomics and culture.</title>
        <authorList>
            <person name="Gilroy R."/>
            <person name="Ravi A."/>
            <person name="Getino M."/>
            <person name="Pursley I."/>
            <person name="Horton D.L."/>
            <person name="Alikhan N.F."/>
            <person name="Baker D."/>
            <person name="Gharbi K."/>
            <person name="Hall N."/>
            <person name="Watson M."/>
            <person name="Adriaenssens E.M."/>
            <person name="Foster-Nyarko E."/>
            <person name="Jarju S."/>
            <person name="Secka A."/>
            <person name="Antonio M."/>
            <person name="Oren A."/>
            <person name="Chaudhuri R.R."/>
            <person name="La Ragione R."/>
            <person name="Hildebrand F."/>
            <person name="Pallen M.J."/>
        </authorList>
    </citation>
    <scope>NUCLEOTIDE SEQUENCE</scope>
    <source>
        <strain evidence="4">ChiBcec16_6824</strain>
    </source>
</reference>
<dbReference type="AlphaFoldDB" id="A0A9D1Y6D5"/>
<evidence type="ECO:0000259" key="3">
    <source>
        <dbReference type="Pfam" id="PF02275"/>
    </source>
</evidence>
<keyword evidence="2 4" id="KW-0378">Hydrolase</keyword>
<evidence type="ECO:0000256" key="2">
    <source>
        <dbReference type="ARBA" id="ARBA00022801"/>
    </source>
</evidence>
<dbReference type="CDD" id="cd00542">
    <property type="entry name" value="Ntn_PVA"/>
    <property type="match status" value="1"/>
</dbReference>
<evidence type="ECO:0000313" key="5">
    <source>
        <dbReference type="Proteomes" id="UP000823868"/>
    </source>
</evidence>
<proteinExistence type="inferred from homology"/>
<dbReference type="GO" id="GO:0016787">
    <property type="term" value="F:hydrolase activity"/>
    <property type="evidence" value="ECO:0007669"/>
    <property type="project" value="UniProtKB-KW"/>
</dbReference>
<dbReference type="Gene3D" id="3.60.60.10">
    <property type="entry name" value="Penicillin V Acylase, Chain A"/>
    <property type="match status" value="1"/>
</dbReference>
<feature type="domain" description="Choloylglycine hydrolase/NAAA C-terminal" evidence="3">
    <location>
        <begin position="13"/>
        <end position="336"/>
    </location>
</feature>
<reference evidence="4" key="2">
    <citation type="submission" date="2021-04" db="EMBL/GenBank/DDBJ databases">
        <authorList>
            <person name="Gilroy R."/>
        </authorList>
    </citation>
    <scope>NUCLEOTIDE SEQUENCE</scope>
    <source>
        <strain evidence="4">ChiBcec16_6824</strain>
    </source>
</reference>
<dbReference type="InterPro" id="IPR029055">
    <property type="entry name" value="Ntn_hydrolases_N"/>
</dbReference>
<dbReference type="PANTHER" id="PTHR35527:SF2">
    <property type="entry name" value="HYDROLASE"/>
    <property type="match status" value="1"/>
</dbReference>
<dbReference type="Pfam" id="PF02275">
    <property type="entry name" value="CBAH"/>
    <property type="match status" value="1"/>
</dbReference>
<accession>A0A9D1Y6D5</accession>
<dbReference type="InterPro" id="IPR052193">
    <property type="entry name" value="Peptidase_C59"/>
</dbReference>
<organism evidence="4 5">
    <name type="scientific">Candidatus Flavonifractor merdigallinarum</name>
    <dbReference type="NCBI Taxonomy" id="2838589"/>
    <lineage>
        <taxon>Bacteria</taxon>
        <taxon>Bacillati</taxon>
        <taxon>Bacillota</taxon>
        <taxon>Clostridia</taxon>
        <taxon>Eubacteriales</taxon>
        <taxon>Oscillospiraceae</taxon>
        <taxon>Flavonifractor</taxon>
    </lineage>
</organism>